<dbReference type="Proteomes" id="UP000015354">
    <property type="component" value="Unassembled WGS sequence"/>
</dbReference>
<organism evidence="2 3">
    <name type="scientific">Strigomonas culicis</name>
    <dbReference type="NCBI Taxonomy" id="28005"/>
    <lineage>
        <taxon>Eukaryota</taxon>
        <taxon>Discoba</taxon>
        <taxon>Euglenozoa</taxon>
        <taxon>Kinetoplastea</taxon>
        <taxon>Metakinetoplastina</taxon>
        <taxon>Trypanosomatida</taxon>
        <taxon>Trypanosomatidae</taxon>
        <taxon>Strigomonadinae</taxon>
        <taxon>Strigomonas</taxon>
    </lineage>
</organism>
<comment type="caution">
    <text evidence="2">The sequence shown here is derived from an EMBL/GenBank/DDBJ whole genome shotgun (WGS) entry which is preliminary data.</text>
</comment>
<gene>
    <name evidence="2" type="ORF">STCU_10421</name>
</gene>
<feature type="region of interest" description="Disordered" evidence="1">
    <location>
        <begin position="98"/>
        <end position="148"/>
    </location>
</feature>
<evidence type="ECO:0000313" key="3">
    <source>
        <dbReference type="Proteomes" id="UP000015354"/>
    </source>
</evidence>
<feature type="compositionally biased region" description="Basic residues" evidence="1">
    <location>
        <begin position="132"/>
        <end position="148"/>
    </location>
</feature>
<evidence type="ECO:0000256" key="1">
    <source>
        <dbReference type="SAM" id="MobiDB-lite"/>
    </source>
</evidence>
<name>S9TI60_9TRYP</name>
<reference evidence="2 3" key="1">
    <citation type="journal article" date="2013" name="PLoS ONE">
        <title>Predicting the Proteins of Angomonas deanei, Strigomonas culicis and Their Respective Endosymbionts Reveals New Aspects of the Trypanosomatidae Family.</title>
        <authorList>
            <person name="Motta M.C."/>
            <person name="Martins A.C."/>
            <person name="de Souza S.S."/>
            <person name="Catta-Preta C.M."/>
            <person name="Silva R."/>
            <person name="Klein C.C."/>
            <person name="de Almeida L.G."/>
            <person name="de Lima Cunha O."/>
            <person name="Ciapina L.P."/>
            <person name="Brocchi M."/>
            <person name="Colabardini A.C."/>
            <person name="de Araujo Lima B."/>
            <person name="Machado C.R."/>
            <person name="de Almeida Soares C.M."/>
            <person name="Probst C.M."/>
            <person name="de Menezes C.B."/>
            <person name="Thompson C.E."/>
            <person name="Bartholomeu D.C."/>
            <person name="Gradia D.F."/>
            <person name="Pavoni D.P."/>
            <person name="Grisard E.C."/>
            <person name="Fantinatti-Garboggini F."/>
            <person name="Marchini F.K."/>
            <person name="Rodrigues-Luiz G.F."/>
            <person name="Wagner G."/>
            <person name="Goldman G.H."/>
            <person name="Fietto J.L."/>
            <person name="Elias M.C."/>
            <person name="Goldman M.H."/>
            <person name="Sagot M.F."/>
            <person name="Pereira M."/>
            <person name="Stoco P.H."/>
            <person name="de Mendonca-Neto R.P."/>
            <person name="Teixeira S.M."/>
            <person name="Maciel T.E."/>
            <person name="de Oliveira Mendes T.A."/>
            <person name="Urmenyi T.P."/>
            <person name="de Souza W."/>
            <person name="Schenkman S."/>
            <person name="de Vasconcelos A.T."/>
        </authorList>
    </citation>
    <scope>NUCLEOTIDE SEQUENCE [LARGE SCALE GENOMIC DNA]</scope>
</reference>
<protein>
    <submittedName>
        <fullName evidence="2">Uncharacterized protein</fullName>
    </submittedName>
</protein>
<keyword evidence="3" id="KW-1185">Reference proteome</keyword>
<accession>S9TI60</accession>
<dbReference type="AlphaFoldDB" id="S9TI60"/>
<sequence length="148" mass="16609">MLQMENDWRSAANLELLLGDHPPVRHEKPMLRANDAAARARVPRIDARNTVHYRSASYGGAQDLTSARCRKMLTAYYREMLSKVSLWSAIEAAMVKGEAPASNVKVEEADADDDAPATALPDAGRPQWAHLPRARHHHPNTGPRRRRR</sequence>
<proteinExistence type="predicted"/>
<dbReference type="EMBL" id="ATMH01010312">
    <property type="protein sequence ID" value="EPY17762.1"/>
    <property type="molecule type" value="Genomic_DNA"/>
</dbReference>
<evidence type="ECO:0000313" key="2">
    <source>
        <dbReference type="EMBL" id="EPY17762.1"/>
    </source>
</evidence>